<evidence type="ECO:0000313" key="4">
    <source>
        <dbReference type="Proteomes" id="UP000736164"/>
    </source>
</evidence>
<name>A0A8J7P297_ATRSP</name>
<dbReference type="AlphaFoldDB" id="A0A8J7P297"/>
<dbReference type="Proteomes" id="UP000736164">
    <property type="component" value="Unassembled WGS sequence"/>
</dbReference>
<feature type="non-terminal residue" evidence="3">
    <location>
        <position position="1"/>
    </location>
</feature>
<dbReference type="InterPro" id="IPR011993">
    <property type="entry name" value="PH-like_dom_sf"/>
</dbReference>
<gene>
    <name evidence="3" type="primary">Plekhj1</name>
    <name evidence="3" type="ORF">GTO95_0013599</name>
</gene>
<dbReference type="EMBL" id="JAAWVO010062597">
    <property type="protein sequence ID" value="MBN3323046.1"/>
    <property type="molecule type" value="Genomic_DNA"/>
</dbReference>
<dbReference type="Gene3D" id="2.30.29.30">
    <property type="entry name" value="Pleckstrin-homology domain (PH domain)/Phosphotyrosine-binding domain (PTB)"/>
    <property type="match status" value="1"/>
</dbReference>
<feature type="domain" description="PH" evidence="2">
    <location>
        <begin position="117"/>
        <end position="168"/>
    </location>
</feature>
<evidence type="ECO:0000313" key="3">
    <source>
        <dbReference type="EMBL" id="MBN3323046.1"/>
    </source>
</evidence>
<keyword evidence="4" id="KW-1185">Reference proteome</keyword>
<evidence type="ECO:0000259" key="2">
    <source>
        <dbReference type="PROSITE" id="PS50003"/>
    </source>
</evidence>
<proteinExistence type="predicted"/>
<protein>
    <submittedName>
        <fullName evidence="3">PKHJ1 protein</fullName>
    </submittedName>
</protein>
<dbReference type="PROSITE" id="PS50003">
    <property type="entry name" value="PH_DOMAIN"/>
    <property type="match status" value="1"/>
</dbReference>
<evidence type="ECO:0000256" key="1">
    <source>
        <dbReference type="SAM" id="MobiDB-lite"/>
    </source>
</evidence>
<feature type="region of interest" description="Disordered" evidence="1">
    <location>
        <begin position="39"/>
        <end position="77"/>
    </location>
</feature>
<accession>A0A8J7P297</accession>
<reference evidence="3" key="1">
    <citation type="journal article" date="2021" name="Cell">
        <title>Tracing the genetic footprints of vertebrate landing in non-teleost ray-finned fishes.</title>
        <authorList>
            <person name="Bi X."/>
            <person name="Wang K."/>
            <person name="Yang L."/>
            <person name="Pan H."/>
            <person name="Jiang H."/>
            <person name="Wei Q."/>
            <person name="Fang M."/>
            <person name="Yu H."/>
            <person name="Zhu C."/>
            <person name="Cai Y."/>
            <person name="He Y."/>
            <person name="Gan X."/>
            <person name="Zeng H."/>
            <person name="Yu D."/>
            <person name="Zhu Y."/>
            <person name="Jiang H."/>
            <person name="Qiu Q."/>
            <person name="Yang H."/>
            <person name="Zhang Y.E."/>
            <person name="Wang W."/>
            <person name="Zhu M."/>
            <person name="He S."/>
            <person name="Zhang G."/>
        </authorList>
    </citation>
    <scope>NUCLEOTIDE SEQUENCE</scope>
    <source>
        <strain evidence="3">Allg_001</strain>
    </source>
</reference>
<dbReference type="InterPro" id="IPR001849">
    <property type="entry name" value="PH_domain"/>
</dbReference>
<sequence length="197" mass="21944">MDSGVLRLIDGHGSSGMEESAFETFEGDIVPEELMEELLVPEEPSSQTSQPPPSEGAPTLQKSKEGDARPAVAVRRGGGGMRFNERELVSLSRQPSERAAQLGMRGPKKGDGLGPLGALLLEQCRVEREDSQAFSIAFLDESERKYLFECDSQEQCQDWMDSVIRASYESMRKSLIFYRTEIQRITGKVRYICSVQC</sequence>
<organism evidence="3 4">
    <name type="scientific">Atractosteus spatula</name>
    <name type="common">Alligator gar</name>
    <name type="synonym">Lepisosteus spatula</name>
    <dbReference type="NCBI Taxonomy" id="7917"/>
    <lineage>
        <taxon>Eukaryota</taxon>
        <taxon>Metazoa</taxon>
        <taxon>Chordata</taxon>
        <taxon>Craniata</taxon>
        <taxon>Vertebrata</taxon>
        <taxon>Euteleostomi</taxon>
        <taxon>Actinopterygii</taxon>
        <taxon>Neopterygii</taxon>
        <taxon>Holostei</taxon>
        <taxon>Semionotiformes</taxon>
        <taxon>Lepisosteidae</taxon>
        <taxon>Atractosteus</taxon>
    </lineage>
</organism>
<dbReference type="SUPFAM" id="SSF50729">
    <property type="entry name" value="PH domain-like"/>
    <property type="match status" value="1"/>
</dbReference>
<feature type="non-terminal residue" evidence="3">
    <location>
        <position position="197"/>
    </location>
</feature>
<comment type="caution">
    <text evidence="3">The sequence shown here is derived from an EMBL/GenBank/DDBJ whole genome shotgun (WGS) entry which is preliminary data.</text>
</comment>